<evidence type="ECO:0000313" key="1">
    <source>
        <dbReference type="EMBL" id="AXC16088.1"/>
    </source>
</evidence>
<geneLocation type="plasmid" evidence="2">
    <name>pacpol2</name>
</geneLocation>
<name>A0A2Z5GAR9_9BACT</name>
<dbReference type="AlphaFoldDB" id="A0A2Z5GAR9"/>
<dbReference type="EMBL" id="CP030842">
    <property type="protein sequence ID" value="AXC16088.1"/>
    <property type="molecule type" value="Genomic_DNA"/>
</dbReference>
<accession>A0A2Z5GAR9</accession>
<dbReference type="OrthoDB" id="5289737at2"/>
<proteinExistence type="predicted"/>
<sequence>MEIRTIGIDLGKKTFHLIGVDERGKVVAKKCLSRTQLLQFTSNLPSCLIGMEACCGAPMLGSSLAEQGHDVRLIPAQFVKPFVKGNKNDYLYHSDVRASWLALKRISSRLYKLIFEMKNTTARSSL</sequence>
<dbReference type="PANTHER" id="PTHR33055:SF3">
    <property type="entry name" value="PUTATIVE TRANSPOSASE FOR IS117-RELATED"/>
    <property type="match status" value="1"/>
</dbReference>
<keyword evidence="1" id="KW-0614">Plasmid</keyword>
<dbReference type="Proteomes" id="UP000253606">
    <property type="component" value="Plasmid pACPOL2"/>
</dbReference>
<gene>
    <name evidence="1" type="ORF">ACPOL_6880</name>
</gene>
<dbReference type="PANTHER" id="PTHR33055">
    <property type="entry name" value="TRANSPOSASE FOR INSERTION SEQUENCE ELEMENT IS1111A"/>
    <property type="match status" value="1"/>
</dbReference>
<organism evidence="1 2">
    <name type="scientific">Acidisarcina polymorpha</name>
    <dbReference type="NCBI Taxonomy" id="2211140"/>
    <lineage>
        <taxon>Bacteria</taxon>
        <taxon>Pseudomonadati</taxon>
        <taxon>Acidobacteriota</taxon>
        <taxon>Terriglobia</taxon>
        <taxon>Terriglobales</taxon>
        <taxon>Acidobacteriaceae</taxon>
        <taxon>Acidisarcina</taxon>
    </lineage>
</organism>
<dbReference type="InterPro" id="IPR047650">
    <property type="entry name" value="Transpos_IS110"/>
</dbReference>
<evidence type="ECO:0000313" key="2">
    <source>
        <dbReference type="Proteomes" id="UP000253606"/>
    </source>
</evidence>
<keyword evidence="2" id="KW-1185">Reference proteome</keyword>
<reference evidence="1 2" key="1">
    <citation type="journal article" date="2018" name="Front. Microbiol.">
        <title>Hydrolytic Capabilities as a Key to Environmental Success: Chitinolytic and Cellulolytic Acidobacteria From Acidic Sub-arctic Soils and Boreal Peatlands.</title>
        <authorList>
            <person name="Belova S.E."/>
            <person name="Ravin N.V."/>
            <person name="Pankratov T.A."/>
            <person name="Rakitin A.L."/>
            <person name="Ivanova A.A."/>
            <person name="Beletsky A.V."/>
            <person name="Mardanov A.V."/>
            <person name="Sinninghe Damste J.S."/>
            <person name="Dedysh S.N."/>
        </authorList>
    </citation>
    <scope>NUCLEOTIDE SEQUENCE [LARGE SCALE GENOMIC DNA]</scope>
    <source>
        <strain evidence="1 2">SBC82</strain>
        <plasmid evidence="2">pacpol2</plasmid>
    </source>
</reference>
<dbReference type="KEGG" id="abas:ACPOL_6880"/>
<protein>
    <submittedName>
        <fullName evidence="1">Mobile element protein</fullName>
    </submittedName>
</protein>